<feature type="domain" description="Methyltransferase FkbM" evidence="1">
    <location>
        <begin position="103"/>
        <end position="248"/>
    </location>
</feature>
<dbReference type="Gene3D" id="3.40.50.150">
    <property type="entry name" value="Vaccinia Virus protein VP39"/>
    <property type="match status" value="1"/>
</dbReference>
<keyword evidence="3" id="KW-1185">Reference proteome</keyword>
<dbReference type="AlphaFoldDB" id="A0AAX4KXT8"/>
<name>A0AAX4KXT8_9CREN</name>
<reference evidence="2 3" key="1">
    <citation type="submission" date="2024-02" db="EMBL/GenBank/DDBJ databases">
        <title>STSV induces naive adaptation in Sulfolobus.</title>
        <authorList>
            <person name="Xiang X."/>
            <person name="Song M."/>
        </authorList>
    </citation>
    <scope>NUCLEOTIDE SEQUENCE [LARGE SCALE GENOMIC DNA]</scope>
    <source>
        <strain evidence="2 3">RT2</strain>
    </source>
</reference>
<dbReference type="EMBL" id="CP146016">
    <property type="protein sequence ID" value="WWQ59392.1"/>
    <property type="molecule type" value="Genomic_DNA"/>
</dbReference>
<evidence type="ECO:0000259" key="1">
    <source>
        <dbReference type="Pfam" id="PF05050"/>
    </source>
</evidence>
<dbReference type="Pfam" id="PF05050">
    <property type="entry name" value="Methyltransf_21"/>
    <property type="match status" value="1"/>
</dbReference>
<accession>A0AAX4KXT8</accession>
<gene>
    <name evidence="2" type="ORF">V6M85_07740</name>
</gene>
<protein>
    <submittedName>
        <fullName evidence="2">FkbM family methyltransferase</fullName>
        <ecNumber evidence="2">2.1.1.-</ecNumber>
    </submittedName>
</protein>
<dbReference type="EC" id="2.1.1.-" evidence="2"/>
<dbReference type="InterPro" id="IPR029063">
    <property type="entry name" value="SAM-dependent_MTases_sf"/>
</dbReference>
<dbReference type="SUPFAM" id="SSF53335">
    <property type="entry name" value="S-adenosyl-L-methionine-dependent methyltransferases"/>
    <property type="match status" value="1"/>
</dbReference>
<dbReference type="GeneID" id="89336650"/>
<dbReference type="RefSeq" id="WP_338598523.1">
    <property type="nucleotide sequence ID" value="NZ_CP146016.1"/>
</dbReference>
<keyword evidence="2" id="KW-0808">Transferase</keyword>
<organism evidence="2 3">
    <name type="scientific">Sulfolobus tengchongensis</name>
    <dbReference type="NCBI Taxonomy" id="207809"/>
    <lineage>
        <taxon>Archaea</taxon>
        <taxon>Thermoproteota</taxon>
        <taxon>Thermoprotei</taxon>
        <taxon>Sulfolobales</taxon>
        <taxon>Sulfolobaceae</taxon>
        <taxon>Sulfolobus</taxon>
    </lineage>
</organism>
<dbReference type="InterPro" id="IPR006342">
    <property type="entry name" value="FkbM_mtfrase"/>
</dbReference>
<dbReference type="InterPro" id="IPR052514">
    <property type="entry name" value="SAM-dependent_MTase"/>
</dbReference>
<proteinExistence type="predicted"/>
<evidence type="ECO:0000313" key="2">
    <source>
        <dbReference type="EMBL" id="WWQ59392.1"/>
    </source>
</evidence>
<evidence type="ECO:0000313" key="3">
    <source>
        <dbReference type="Proteomes" id="UP001432202"/>
    </source>
</evidence>
<sequence>MRRIELKPKPPSLKEFLRVKPTNFPDSLFLYSEYLKAYLDFQLFGKLPTIKETYSKLIKVKYNDIYWFVRKENLIHDIWIILLYNEPEVSKWITFKKNMIFVDVGAYIGSYTIRAGKKGANVIAFEPNPISFKILKNNVKENGLEEKVKIYNKAVWETYGKLDFYLNNDMSSISEVRGKKKVSVEAIPLDSLNLNKIDLLKIDVEGVELEVIKGATNTLEITETILIEIREELFSKINKILLNKGFRLVRSDMTYEKIGNYLYEKNR</sequence>
<dbReference type="GO" id="GO:0032259">
    <property type="term" value="P:methylation"/>
    <property type="evidence" value="ECO:0007669"/>
    <property type="project" value="UniProtKB-KW"/>
</dbReference>
<dbReference type="Proteomes" id="UP001432202">
    <property type="component" value="Chromosome"/>
</dbReference>
<dbReference type="PANTHER" id="PTHR34203:SF15">
    <property type="entry name" value="SLL1173 PROTEIN"/>
    <property type="match status" value="1"/>
</dbReference>
<dbReference type="NCBIfam" id="TIGR01444">
    <property type="entry name" value="fkbM_fam"/>
    <property type="match status" value="1"/>
</dbReference>
<dbReference type="GO" id="GO:0008168">
    <property type="term" value="F:methyltransferase activity"/>
    <property type="evidence" value="ECO:0007669"/>
    <property type="project" value="UniProtKB-KW"/>
</dbReference>
<keyword evidence="2" id="KW-0489">Methyltransferase</keyword>
<dbReference type="PANTHER" id="PTHR34203">
    <property type="entry name" value="METHYLTRANSFERASE, FKBM FAMILY PROTEIN"/>
    <property type="match status" value="1"/>
</dbReference>